<organism evidence="2 3">
    <name type="scientific">Papaver somniferum</name>
    <name type="common">Opium poppy</name>
    <dbReference type="NCBI Taxonomy" id="3469"/>
    <lineage>
        <taxon>Eukaryota</taxon>
        <taxon>Viridiplantae</taxon>
        <taxon>Streptophyta</taxon>
        <taxon>Embryophyta</taxon>
        <taxon>Tracheophyta</taxon>
        <taxon>Spermatophyta</taxon>
        <taxon>Magnoliopsida</taxon>
        <taxon>Ranunculales</taxon>
        <taxon>Papaveraceae</taxon>
        <taxon>Papaveroideae</taxon>
        <taxon>Papaver</taxon>
    </lineage>
</organism>
<gene>
    <name evidence="2" type="ORF">C5167_019460</name>
</gene>
<evidence type="ECO:0000259" key="1">
    <source>
        <dbReference type="Pfam" id="PF25428"/>
    </source>
</evidence>
<dbReference type="PANTHER" id="PTHR37221">
    <property type="entry name" value="OS02G0582400 PROTEIN"/>
    <property type="match status" value="1"/>
</dbReference>
<keyword evidence="3" id="KW-1185">Reference proteome</keyword>
<dbReference type="EMBL" id="CM010716">
    <property type="protein sequence ID" value="RZC51041.1"/>
    <property type="molecule type" value="Genomic_DNA"/>
</dbReference>
<evidence type="ECO:0000313" key="3">
    <source>
        <dbReference type="Proteomes" id="UP000316621"/>
    </source>
</evidence>
<evidence type="ECO:0000313" key="2">
    <source>
        <dbReference type="EMBL" id="RZC51041.1"/>
    </source>
</evidence>
<name>A0A4Y7ITI6_PAPSO</name>
<feature type="domain" description="DUF7894" evidence="1">
    <location>
        <begin position="79"/>
        <end position="320"/>
    </location>
</feature>
<proteinExistence type="predicted"/>
<dbReference type="AlphaFoldDB" id="A0A4Y7ITI6"/>
<dbReference type="OMA" id="TQEPWRA"/>
<reference evidence="2 3" key="1">
    <citation type="journal article" date="2018" name="Science">
        <title>The opium poppy genome and morphinan production.</title>
        <authorList>
            <person name="Guo L."/>
            <person name="Winzer T."/>
            <person name="Yang X."/>
            <person name="Li Y."/>
            <person name="Ning Z."/>
            <person name="He Z."/>
            <person name="Teodor R."/>
            <person name="Lu Y."/>
            <person name="Bowser T.A."/>
            <person name="Graham I.A."/>
            <person name="Ye K."/>
        </authorList>
    </citation>
    <scope>NUCLEOTIDE SEQUENCE [LARGE SCALE GENOMIC DNA]</scope>
    <source>
        <strain evidence="3">cv. HN1</strain>
        <tissue evidence="2">Leaves</tissue>
    </source>
</reference>
<sequence length="320" mass="35866">MVTLRRSLALVDKWFSHSAVISLPDHLPCQIKTFYSCHRHRNRTHKFDWDVSCLTCAVNSVPVLTSNSSSPEKERFGMMKVAPKVIVLFRDDKGFGPAMFEALQPNPNFPLEKKETSLEISLEKYGIRDCKASVDLSHFIDNQGSYQVSVLLLQNYKTPVIACVISEILALIRGEDSSSYPTIILPFFVPTAKLSSEVTNSTFISKKVTLYCTQIGPVTDFIQAMLAGVENPPSSLQIDYEPLACLLHSVRVLKLPAVLLIGLGSGHRIKKPIPEDLEVLYEMGEHLASKTCLYFSKDQVNWSPAEKTKESQEPWRALYG</sequence>
<dbReference type="Gramene" id="RZC51041">
    <property type="protein sequence ID" value="RZC51041"/>
    <property type="gene ID" value="C5167_019460"/>
</dbReference>
<protein>
    <recommendedName>
        <fullName evidence="1">DUF7894 domain-containing protein</fullName>
    </recommendedName>
</protein>
<dbReference type="InterPro" id="IPR057216">
    <property type="entry name" value="DUF7894"/>
</dbReference>
<dbReference type="Proteomes" id="UP000316621">
    <property type="component" value="Chromosome 2"/>
</dbReference>
<accession>A0A4Y7ITI6</accession>
<dbReference type="PANTHER" id="PTHR37221:SF1">
    <property type="entry name" value="OS02G0582400 PROTEIN"/>
    <property type="match status" value="1"/>
</dbReference>
<dbReference type="Pfam" id="PF25428">
    <property type="entry name" value="DUF7894"/>
    <property type="match status" value="1"/>
</dbReference>